<evidence type="ECO:0000313" key="3">
    <source>
        <dbReference type="EMBL" id="PJJ74783.1"/>
    </source>
</evidence>
<dbReference type="GO" id="GO:0016787">
    <property type="term" value="F:hydrolase activity"/>
    <property type="evidence" value="ECO:0007669"/>
    <property type="project" value="UniProtKB-KW"/>
</dbReference>
<dbReference type="PANTHER" id="PTHR43794:SF11">
    <property type="entry name" value="AMIDOHYDROLASE-RELATED DOMAIN-CONTAINING PROTEIN"/>
    <property type="match status" value="1"/>
</dbReference>
<dbReference type="SUPFAM" id="SSF51556">
    <property type="entry name" value="Metallo-dependent hydrolases"/>
    <property type="match status" value="1"/>
</dbReference>
<reference evidence="3 4" key="1">
    <citation type="submission" date="2017-11" db="EMBL/GenBank/DDBJ databases">
        <title>Genomic Encyclopedia of Archaeal and Bacterial Type Strains, Phase II (KMG-II): From Individual Species to Whole Genera.</title>
        <authorList>
            <person name="Goeker M."/>
        </authorList>
    </citation>
    <scope>NUCLEOTIDE SEQUENCE [LARGE SCALE GENOMIC DNA]</scope>
    <source>
        <strain evidence="3 4">DSM 27268</strain>
    </source>
</reference>
<gene>
    <name evidence="3" type="ORF">BXY57_0345</name>
</gene>
<dbReference type="InterPro" id="IPR050287">
    <property type="entry name" value="MTA/SAH_deaminase"/>
</dbReference>
<dbReference type="RefSeq" id="WP_157853717.1">
    <property type="nucleotide sequence ID" value="NZ_PGFG01000001.1"/>
</dbReference>
<keyword evidence="4" id="KW-1185">Reference proteome</keyword>
<proteinExistence type="predicted"/>
<comment type="caution">
    <text evidence="3">The sequence shown here is derived from an EMBL/GenBank/DDBJ whole genome shotgun (WGS) entry which is preliminary data.</text>
</comment>
<protein>
    <submittedName>
        <fullName evidence="3">Cytosine/adenosine deaminase-related metal-dependent hydrolase</fullName>
    </submittedName>
</protein>
<dbReference type="EMBL" id="PGFG01000001">
    <property type="protein sequence ID" value="PJJ74783.1"/>
    <property type="molecule type" value="Genomic_DNA"/>
</dbReference>
<dbReference type="InterPro" id="IPR006680">
    <property type="entry name" value="Amidohydro-rel"/>
</dbReference>
<dbReference type="AlphaFoldDB" id="A0A2M9CSA7"/>
<dbReference type="Proteomes" id="UP000230000">
    <property type="component" value="Unassembled WGS sequence"/>
</dbReference>
<dbReference type="InterPro" id="IPR032466">
    <property type="entry name" value="Metal_Hydrolase"/>
</dbReference>
<dbReference type="PANTHER" id="PTHR43794">
    <property type="entry name" value="AMINOHYDROLASE SSNA-RELATED"/>
    <property type="match status" value="1"/>
</dbReference>
<evidence type="ECO:0000313" key="4">
    <source>
        <dbReference type="Proteomes" id="UP000230000"/>
    </source>
</evidence>
<dbReference type="Pfam" id="PF01979">
    <property type="entry name" value="Amidohydro_1"/>
    <property type="match status" value="1"/>
</dbReference>
<evidence type="ECO:0000259" key="2">
    <source>
        <dbReference type="Pfam" id="PF01979"/>
    </source>
</evidence>
<dbReference type="OrthoDB" id="9807210at2"/>
<keyword evidence="1 3" id="KW-0378">Hydrolase</keyword>
<organism evidence="3 4">
    <name type="scientific">Thermoflavifilum aggregans</name>
    <dbReference type="NCBI Taxonomy" id="454188"/>
    <lineage>
        <taxon>Bacteria</taxon>
        <taxon>Pseudomonadati</taxon>
        <taxon>Bacteroidota</taxon>
        <taxon>Chitinophagia</taxon>
        <taxon>Chitinophagales</taxon>
        <taxon>Chitinophagaceae</taxon>
        <taxon>Thermoflavifilum</taxon>
    </lineage>
</organism>
<sequence length="402" mass="45370">MKSRAFTADAVFDGWHIWPHAVIMLDEQGYVVKFIPHPDDRQRRTAEYFAGLLCPGFINVHCHTELSYLKERIPRGTGLVNFVLQLMETRHDPIFSPDIKLQAISLADQQMQQAGIVAVGDIVNTLDSLPVKQSTNLYYHHFVECMGVSEEIAKQRFEQAQQLAAAWKAHASFPATITPHAPYSVSDTLFRYIALQGESLISMHNQETAAENEWFLTGQGSMRRLYDALGISFHQAAGCGTTSLRHVLPFFFEKNTSAHKPCQLILVHNTFTPAADIQWAAAQFQPDIYWCLCPKANLYIEQQLPPLKTLMTFADDRIVIGTDSLASNDTLSVLEEIKCLQQHFPFIRLEHLLRWATWNGARALHCENQLGSFTPGKKPGVVLVSSIHQQRLSSESRSQRIA</sequence>
<evidence type="ECO:0000256" key="1">
    <source>
        <dbReference type="ARBA" id="ARBA00022801"/>
    </source>
</evidence>
<accession>A0A2M9CSA7</accession>
<dbReference type="Gene3D" id="3.20.20.140">
    <property type="entry name" value="Metal-dependent hydrolases"/>
    <property type="match status" value="1"/>
</dbReference>
<feature type="domain" description="Amidohydrolase-related" evidence="2">
    <location>
        <begin position="53"/>
        <end position="384"/>
    </location>
</feature>
<name>A0A2M9CSA7_9BACT</name>